<gene>
    <name evidence="3" type="ORF">Cylst_2585</name>
</gene>
<evidence type="ECO:0000256" key="1">
    <source>
        <dbReference type="SAM" id="Phobius"/>
    </source>
</evidence>
<dbReference type="RefSeq" id="WP_015208045.1">
    <property type="nucleotide sequence ID" value="NC_019757.1"/>
</dbReference>
<proteinExistence type="predicted"/>
<evidence type="ECO:0000313" key="4">
    <source>
        <dbReference type="Proteomes" id="UP000010475"/>
    </source>
</evidence>
<keyword evidence="1" id="KW-0472">Membrane</keyword>
<dbReference type="EMBL" id="CP003642">
    <property type="protein sequence ID" value="AFZ24791.1"/>
    <property type="molecule type" value="Genomic_DNA"/>
</dbReference>
<keyword evidence="4" id="KW-1185">Reference proteome</keyword>
<keyword evidence="2" id="KW-0732">Signal</keyword>
<feature type="transmembrane region" description="Helical" evidence="1">
    <location>
        <begin position="192"/>
        <end position="212"/>
    </location>
</feature>
<reference evidence="3 4" key="1">
    <citation type="submission" date="2012-06" db="EMBL/GenBank/DDBJ databases">
        <title>Finished chromosome of genome of Cylindrospermum stagnale PCC 7417.</title>
        <authorList>
            <consortium name="US DOE Joint Genome Institute"/>
            <person name="Gugger M."/>
            <person name="Coursin T."/>
            <person name="Rippka R."/>
            <person name="Tandeau De Marsac N."/>
            <person name="Huntemann M."/>
            <person name="Wei C.-L."/>
            <person name="Han J."/>
            <person name="Detter J.C."/>
            <person name="Han C."/>
            <person name="Tapia R."/>
            <person name="Chen A."/>
            <person name="Kyrpides N."/>
            <person name="Mavromatis K."/>
            <person name="Markowitz V."/>
            <person name="Szeto E."/>
            <person name="Ivanova N."/>
            <person name="Pagani I."/>
            <person name="Pati A."/>
            <person name="Goodwin L."/>
            <person name="Nordberg H.P."/>
            <person name="Cantor M.N."/>
            <person name="Hua S.X."/>
            <person name="Woyke T."/>
            <person name="Kerfeld C.A."/>
        </authorList>
    </citation>
    <scope>NUCLEOTIDE SEQUENCE [LARGE SCALE GENOMIC DNA]</scope>
    <source>
        <strain evidence="3 4">PCC 7417</strain>
    </source>
</reference>
<dbReference type="KEGG" id="csg:Cylst_2585"/>
<feature type="chain" id="PRO_5003937731" evidence="2">
    <location>
        <begin position="28"/>
        <end position="225"/>
    </location>
</feature>
<evidence type="ECO:0000256" key="2">
    <source>
        <dbReference type="SAM" id="SignalP"/>
    </source>
</evidence>
<keyword evidence="1" id="KW-1133">Transmembrane helix</keyword>
<evidence type="ECO:0000313" key="3">
    <source>
        <dbReference type="EMBL" id="AFZ24791.1"/>
    </source>
</evidence>
<sequence>MQSRKNNQKILVLGTLLACIQLPAVWADVITPGASPVDYCFKIANINQYPNYYLIAYIKSANPSIPTYNKIIKQDKCLELNGYREYSNVYAIKKTDVKFQDIITNQQGESLIKFDSKKSKLIPAKDEIYPLRTLPDKYGIEQVTDVLEIVAIKQKSLNLRYKEVIYTSQPGKSEIKAYQTQNNRPFPSGSNGLNLLNLIIPGLSLIGIMLVYRKSIFSKNHDLSS</sequence>
<dbReference type="AlphaFoldDB" id="K9WYB2"/>
<dbReference type="Proteomes" id="UP000010475">
    <property type="component" value="Chromosome"/>
</dbReference>
<protein>
    <submittedName>
        <fullName evidence="3">Uncharacterized protein</fullName>
    </submittedName>
</protein>
<keyword evidence="1" id="KW-0812">Transmembrane</keyword>
<dbReference type="OrthoDB" id="495418at2"/>
<dbReference type="eggNOG" id="ENOG502ZXQF">
    <property type="taxonomic scope" value="Bacteria"/>
</dbReference>
<name>K9WYB2_9NOST</name>
<dbReference type="STRING" id="56107.Cylst_2585"/>
<organism evidence="3 4">
    <name type="scientific">Cylindrospermum stagnale PCC 7417</name>
    <dbReference type="NCBI Taxonomy" id="56107"/>
    <lineage>
        <taxon>Bacteria</taxon>
        <taxon>Bacillati</taxon>
        <taxon>Cyanobacteriota</taxon>
        <taxon>Cyanophyceae</taxon>
        <taxon>Nostocales</taxon>
        <taxon>Nostocaceae</taxon>
        <taxon>Cylindrospermum</taxon>
    </lineage>
</organism>
<feature type="signal peptide" evidence="2">
    <location>
        <begin position="1"/>
        <end position="27"/>
    </location>
</feature>
<dbReference type="HOGENOM" id="CLU_1243211_0_0_3"/>
<accession>K9WYB2</accession>